<dbReference type="AlphaFoldDB" id="A0A9N9HFC8"/>
<comment type="caution">
    <text evidence="1">The sequence shown here is derived from an EMBL/GenBank/DDBJ whole genome shotgun (WGS) entry which is preliminary data.</text>
</comment>
<dbReference type="Proteomes" id="UP000789831">
    <property type="component" value="Unassembled WGS sequence"/>
</dbReference>
<reference evidence="1" key="1">
    <citation type="submission" date="2021-06" db="EMBL/GenBank/DDBJ databases">
        <authorList>
            <person name="Kallberg Y."/>
            <person name="Tangrot J."/>
            <person name="Rosling A."/>
        </authorList>
    </citation>
    <scope>NUCLEOTIDE SEQUENCE</scope>
    <source>
        <strain evidence="1">MT106</strain>
    </source>
</reference>
<keyword evidence="2" id="KW-1185">Reference proteome</keyword>
<sequence>SVKDNKGKHKELIKLTITSESSQKSAYNPFNYSSLNEEIINVDIPEYISSSTPVSQDQVSEDTQLSA</sequence>
<evidence type="ECO:0000313" key="2">
    <source>
        <dbReference type="Proteomes" id="UP000789831"/>
    </source>
</evidence>
<accession>A0A9N9HFC8</accession>
<evidence type="ECO:0000313" key="1">
    <source>
        <dbReference type="EMBL" id="CAG8669638.1"/>
    </source>
</evidence>
<feature type="non-terminal residue" evidence="1">
    <location>
        <position position="1"/>
    </location>
</feature>
<name>A0A9N9HFC8_9GLOM</name>
<protein>
    <submittedName>
        <fullName evidence="1">7935_t:CDS:1</fullName>
    </submittedName>
</protein>
<dbReference type="EMBL" id="CAJVPL010007435">
    <property type="protein sequence ID" value="CAG8669638.1"/>
    <property type="molecule type" value="Genomic_DNA"/>
</dbReference>
<organism evidence="1 2">
    <name type="scientific">Ambispora gerdemannii</name>
    <dbReference type="NCBI Taxonomy" id="144530"/>
    <lineage>
        <taxon>Eukaryota</taxon>
        <taxon>Fungi</taxon>
        <taxon>Fungi incertae sedis</taxon>
        <taxon>Mucoromycota</taxon>
        <taxon>Glomeromycotina</taxon>
        <taxon>Glomeromycetes</taxon>
        <taxon>Archaeosporales</taxon>
        <taxon>Ambisporaceae</taxon>
        <taxon>Ambispora</taxon>
    </lineage>
</organism>
<gene>
    <name evidence="1" type="ORF">AGERDE_LOCUS12197</name>
</gene>
<feature type="non-terminal residue" evidence="1">
    <location>
        <position position="67"/>
    </location>
</feature>
<proteinExistence type="predicted"/>